<keyword evidence="3" id="KW-0732">Signal</keyword>
<dbReference type="GeneID" id="7836961"/>
<dbReference type="Proteomes" id="UP000009168">
    <property type="component" value="Unassembled WGS sequence"/>
</dbReference>
<dbReference type="KEGG" id="tet:TTHERM_01193490"/>
<dbReference type="InParanoid" id="Q22AM7"/>
<evidence type="ECO:0000313" key="5">
    <source>
        <dbReference type="Proteomes" id="UP000009168"/>
    </source>
</evidence>
<keyword evidence="2" id="KW-0472">Membrane</keyword>
<dbReference type="InterPro" id="IPR006212">
    <property type="entry name" value="Furin_repeat"/>
</dbReference>
<gene>
    <name evidence="4" type="ORF">TTHERM_01193490</name>
</gene>
<dbReference type="Gene3D" id="2.10.220.10">
    <property type="entry name" value="Hormone Receptor, Insulin-like Growth Factor Receptor 1, Chain A, domain 2"/>
    <property type="match status" value="1"/>
</dbReference>
<feature type="signal peptide" evidence="3">
    <location>
        <begin position="1"/>
        <end position="25"/>
    </location>
</feature>
<dbReference type="SUPFAM" id="SSF57184">
    <property type="entry name" value="Growth factor receptor domain"/>
    <property type="match status" value="1"/>
</dbReference>
<accession>Q22AM7</accession>
<dbReference type="AlphaFoldDB" id="Q22AM7"/>
<evidence type="ECO:0000256" key="3">
    <source>
        <dbReference type="SAM" id="SignalP"/>
    </source>
</evidence>
<dbReference type="CDD" id="cd00064">
    <property type="entry name" value="FU"/>
    <property type="match status" value="1"/>
</dbReference>
<feature type="chain" id="PRO_5004200782" evidence="3">
    <location>
        <begin position="26"/>
        <end position="630"/>
    </location>
</feature>
<dbReference type="HOGENOM" id="CLU_440407_0_0_1"/>
<evidence type="ECO:0000256" key="2">
    <source>
        <dbReference type="SAM" id="Phobius"/>
    </source>
</evidence>
<dbReference type="EMBL" id="GG662431">
    <property type="protein sequence ID" value="EAR82329.2"/>
    <property type="molecule type" value="Genomic_DNA"/>
</dbReference>
<keyword evidence="2" id="KW-1133">Transmembrane helix</keyword>
<feature type="region of interest" description="Disordered" evidence="1">
    <location>
        <begin position="544"/>
        <end position="630"/>
    </location>
</feature>
<dbReference type="RefSeq" id="XP_001029992.2">
    <property type="nucleotide sequence ID" value="XM_001029992.2"/>
</dbReference>
<feature type="compositionally biased region" description="Acidic residues" evidence="1">
    <location>
        <begin position="602"/>
        <end position="630"/>
    </location>
</feature>
<proteinExistence type="predicted"/>
<feature type="compositionally biased region" description="Acidic residues" evidence="1">
    <location>
        <begin position="486"/>
        <end position="509"/>
    </location>
</feature>
<feature type="compositionally biased region" description="Low complexity" evidence="1">
    <location>
        <begin position="544"/>
        <end position="554"/>
    </location>
</feature>
<name>Q22AM7_TETTS</name>
<reference evidence="5" key="1">
    <citation type="journal article" date="2006" name="PLoS Biol.">
        <title>Macronuclear genome sequence of the ciliate Tetrahymena thermophila, a model eukaryote.</title>
        <authorList>
            <person name="Eisen J.A."/>
            <person name="Coyne R.S."/>
            <person name="Wu M."/>
            <person name="Wu D."/>
            <person name="Thiagarajan M."/>
            <person name="Wortman J.R."/>
            <person name="Badger J.H."/>
            <person name="Ren Q."/>
            <person name="Amedeo P."/>
            <person name="Jones K.M."/>
            <person name="Tallon L.J."/>
            <person name="Delcher A.L."/>
            <person name="Salzberg S.L."/>
            <person name="Silva J.C."/>
            <person name="Haas B.J."/>
            <person name="Majoros W.H."/>
            <person name="Farzad M."/>
            <person name="Carlton J.M."/>
            <person name="Smith R.K. Jr."/>
            <person name="Garg J."/>
            <person name="Pearlman R.E."/>
            <person name="Karrer K.M."/>
            <person name="Sun L."/>
            <person name="Manning G."/>
            <person name="Elde N.C."/>
            <person name="Turkewitz A.P."/>
            <person name="Asai D.J."/>
            <person name="Wilkes D.E."/>
            <person name="Wang Y."/>
            <person name="Cai H."/>
            <person name="Collins K."/>
            <person name="Stewart B.A."/>
            <person name="Lee S.R."/>
            <person name="Wilamowska K."/>
            <person name="Weinberg Z."/>
            <person name="Ruzzo W.L."/>
            <person name="Wloga D."/>
            <person name="Gaertig J."/>
            <person name="Frankel J."/>
            <person name="Tsao C.-C."/>
            <person name="Gorovsky M.A."/>
            <person name="Keeling P.J."/>
            <person name="Waller R.F."/>
            <person name="Patron N.J."/>
            <person name="Cherry J.M."/>
            <person name="Stover N.A."/>
            <person name="Krieger C.J."/>
            <person name="del Toro C."/>
            <person name="Ryder H.F."/>
            <person name="Williamson S.C."/>
            <person name="Barbeau R.A."/>
            <person name="Hamilton E.P."/>
            <person name="Orias E."/>
        </authorList>
    </citation>
    <scope>NUCLEOTIDE SEQUENCE [LARGE SCALE GENOMIC DNA]</scope>
    <source>
        <strain evidence="5">SB210</strain>
    </source>
</reference>
<keyword evidence="2 4" id="KW-0812">Transmembrane</keyword>
<dbReference type="InterPro" id="IPR009030">
    <property type="entry name" value="Growth_fac_rcpt_cys_sf"/>
</dbReference>
<evidence type="ECO:0000256" key="1">
    <source>
        <dbReference type="SAM" id="MobiDB-lite"/>
    </source>
</evidence>
<protein>
    <submittedName>
        <fullName evidence="4">Transmembrane protein, putative</fullName>
    </submittedName>
</protein>
<dbReference type="SUPFAM" id="SSF69322">
    <property type="entry name" value="Tricorn protease domain 2"/>
    <property type="match status" value="1"/>
</dbReference>
<sequence>MRFIIKKYTLVASILLLKIFTTINAFKNCQITQLQVNQSLLQSLVANNLTISDQPFTYRQSYIFQVAVENVNYENIQKKNPETDRLKRPDPNKKAKYQLIEFEKVKDFYEKKNVFHFEDKKIIDIVDIEQYLVVALIQGSLRLININNSTLLEDQFETKVKDVQGIMNFKFRNQQYFGVYGRSLSVMMLKNGQLSNLYNETTQYENPIKNLIHSDGKIYYFTSKQIVIVNLLSQEIEKNIKFSDYQQGYLFWVFQNNLLIIPDNQGNSTSTYMLYDQNSPTKPQTQLKLRNEISSIKFAIQQYQGQILIKNQQNQIKAIEFDENNIQVRDLPDEAINIGIDYIQTYPPKQILSLSQSENGYNQYLCFQCESDKFLKVNNISPPICQQCGNKCLECKDEQKCTLCYQSYSPLNGICQCASKFVENVEKGICERYEEMDPAIKIIIISIVCVVIGMIIIIKVLQIRERKRIEQKQKLFKSTFKDNQEDDEIFNNDEDGEEDGNEEDEDQDEEKLRQNNVTALFDKKNLNKSLNSSDININNISMSKKAQKASQNKSFVKPKSQGKAVQLEDLEEQVKDRINTVNEGDNEDDDEEEEQKQQNELDDHDEYEEHEDEEHEDEEQEDNEDNQSDN</sequence>
<feature type="region of interest" description="Disordered" evidence="1">
    <location>
        <begin position="486"/>
        <end position="511"/>
    </location>
</feature>
<feature type="compositionally biased region" description="Acidic residues" evidence="1">
    <location>
        <begin position="584"/>
        <end position="594"/>
    </location>
</feature>
<organism evidence="4 5">
    <name type="scientific">Tetrahymena thermophila (strain SB210)</name>
    <dbReference type="NCBI Taxonomy" id="312017"/>
    <lineage>
        <taxon>Eukaryota</taxon>
        <taxon>Sar</taxon>
        <taxon>Alveolata</taxon>
        <taxon>Ciliophora</taxon>
        <taxon>Intramacronucleata</taxon>
        <taxon>Oligohymenophorea</taxon>
        <taxon>Hymenostomatida</taxon>
        <taxon>Tetrahymenina</taxon>
        <taxon>Tetrahymenidae</taxon>
        <taxon>Tetrahymena</taxon>
    </lineage>
</organism>
<feature type="transmembrane region" description="Helical" evidence="2">
    <location>
        <begin position="439"/>
        <end position="461"/>
    </location>
</feature>
<evidence type="ECO:0000313" key="4">
    <source>
        <dbReference type="EMBL" id="EAR82329.2"/>
    </source>
</evidence>
<keyword evidence="5" id="KW-1185">Reference proteome</keyword>